<feature type="region of interest" description="Disordered" evidence="13">
    <location>
        <begin position="725"/>
        <end position="759"/>
    </location>
</feature>
<feature type="compositionally biased region" description="Basic and acidic residues" evidence="13">
    <location>
        <begin position="726"/>
        <end position="739"/>
    </location>
</feature>
<proteinExistence type="predicted"/>
<evidence type="ECO:0000256" key="12">
    <source>
        <dbReference type="PROSITE-ProRule" id="PRU00175"/>
    </source>
</evidence>
<dbReference type="Pfam" id="PF00176">
    <property type="entry name" value="SNF2-rel_dom"/>
    <property type="match status" value="1"/>
</dbReference>
<evidence type="ECO:0000256" key="13">
    <source>
        <dbReference type="SAM" id="MobiDB-lite"/>
    </source>
</evidence>
<comment type="subcellular location">
    <subcellularLocation>
        <location evidence="1">Nucleus</location>
    </subcellularLocation>
</comment>
<evidence type="ECO:0000313" key="18">
    <source>
        <dbReference type="Proteomes" id="UP000009168"/>
    </source>
</evidence>
<dbReference type="Gene3D" id="3.40.50.10810">
    <property type="entry name" value="Tandem AAA-ATPase domain"/>
    <property type="match status" value="2"/>
</dbReference>
<dbReference type="InterPro" id="IPR000330">
    <property type="entry name" value="SNF2_N"/>
</dbReference>
<dbReference type="SUPFAM" id="SSF57850">
    <property type="entry name" value="RING/U-box"/>
    <property type="match status" value="1"/>
</dbReference>
<dbReference type="Gene3D" id="3.40.50.300">
    <property type="entry name" value="P-loop containing nucleotide triphosphate hydrolases"/>
    <property type="match status" value="2"/>
</dbReference>
<evidence type="ECO:0000256" key="7">
    <source>
        <dbReference type="ARBA" id="ARBA00022806"/>
    </source>
</evidence>
<dbReference type="PANTHER" id="PTHR45626">
    <property type="entry name" value="TRANSCRIPTION TERMINATION FACTOR 2-RELATED"/>
    <property type="match status" value="1"/>
</dbReference>
<dbReference type="Proteomes" id="UP000009168">
    <property type="component" value="Unassembled WGS sequence"/>
</dbReference>
<evidence type="ECO:0000259" key="14">
    <source>
        <dbReference type="PROSITE" id="PS50089"/>
    </source>
</evidence>
<accession>Q22M98</accession>
<evidence type="ECO:0000256" key="5">
    <source>
        <dbReference type="ARBA" id="ARBA00022771"/>
    </source>
</evidence>
<keyword evidence="10" id="KW-0234">DNA repair</keyword>
<dbReference type="OrthoDB" id="448448at2759"/>
<feature type="region of interest" description="Disordered" evidence="13">
    <location>
        <begin position="601"/>
        <end position="640"/>
    </location>
</feature>
<dbReference type="InterPro" id="IPR014905">
    <property type="entry name" value="HIRAN"/>
</dbReference>
<dbReference type="SMART" id="SM00184">
    <property type="entry name" value="RING"/>
    <property type="match status" value="1"/>
</dbReference>
<evidence type="ECO:0000256" key="1">
    <source>
        <dbReference type="ARBA" id="ARBA00004123"/>
    </source>
</evidence>
<name>Q22M98_TETTS</name>
<dbReference type="GO" id="GO:0008270">
    <property type="term" value="F:zinc ion binding"/>
    <property type="evidence" value="ECO:0007669"/>
    <property type="project" value="UniProtKB-KW"/>
</dbReference>
<dbReference type="SMART" id="SM00490">
    <property type="entry name" value="HELICc"/>
    <property type="match status" value="1"/>
</dbReference>
<reference evidence="18" key="1">
    <citation type="journal article" date="2006" name="PLoS Biol.">
        <title>Macronuclear genome sequence of the ciliate Tetrahymena thermophila, a model eukaryote.</title>
        <authorList>
            <person name="Eisen J.A."/>
            <person name="Coyne R.S."/>
            <person name="Wu M."/>
            <person name="Wu D."/>
            <person name="Thiagarajan M."/>
            <person name="Wortman J.R."/>
            <person name="Badger J.H."/>
            <person name="Ren Q."/>
            <person name="Amedeo P."/>
            <person name="Jones K.M."/>
            <person name="Tallon L.J."/>
            <person name="Delcher A.L."/>
            <person name="Salzberg S.L."/>
            <person name="Silva J.C."/>
            <person name="Haas B.J."/>
            <person name="Majoros W.H."/>
            <person name="Farzad M."/>
            <person name="Carlton J.M."/>
            <person name="Smith R.K. Jr."/>
            <person name="Garg J."/>
            <person name="Pearlman R.E."/>
            <person name="Karrer K.M."/>
            <person name="Sun L."/>
            <person name="Manning G."/>
            <person name="Elde N.C."/>
            <person name="Turkewitz A.P."/>
            <person name="Asai D.J."/>
            <person name="Wilkes D.E."/>
            <person name="Wang Y."/>
            <person name="Cai H."/>
            <person name="Collins K."/>
            <person name="Stewart B.A."/>
            <person name="Lee S.R."/>
            <person name="Wilamowska K."/>
            <person name="Weinberg Z."/>
            <person name="Ruzzo W.L."/>
            <person name="Wloga D."/>
            <person name="Gaertig J."/>
            <person name="Frankel J."/>
            <person name="Tsao C.-C."/>
            <person name="Gorovsky M.A."/>
            <person name="Keeling P.J."/>
            <person name="Waller R.F."/>
            <person name="Patron N.J."/>
            <person name="Cherry J.M."/>
            <person name="Stover N.A."/>
            <person name="Krieger C.J."/>
            <person name="del Toro C."/>
            <person name="Ryder H.F."/>
            <person name="Williamson S.C."/>
            <person name="Barbeau R.A."/>
            <person name="Hamilton E.P."/>
            <person name="Orias E."/>
        </authorList>
    </citation>
    <scope>NUCLEOTIDE SEQUENCE [LARGE SCALE GENOMIC DNA]</scope>
    <source>
        <strain evidence="18">SB210</strain>
    </source>
</reference>
<dbReference type="Pfam" id="PF00271">
    <property type="entry name" value="Helicase_C"/>
    <property type="match status" value="1"/>
</dbReference>
<evidence type="ECO:0000256" key="4">
    <source>
        <dbReference type="ARBA" id="ARBA00022763"/>
    </source>
</evidence>
<evidence type="ECO:0000256" key="11">
    <source>
        <dbReference type="ARBA" id="ARBA00023242"/>
    </source>
</evidence>
<feature type="region of interest" description="Disordered" evidence="13">
    <location>
        <begin position="53"/>
        <end position="135"/>
    </location>
</feature>
<keyword evidence="4" id="KW-0227">DNA damage</keyword>
<feature type="compositionally biased region" description="Basic and acidic residues" evidence="13">
    <location>
        <begin position="749"/>
        <end position="758"/>
    </location>
</feature>
<dbReference type="CDD" id="cd18008">
    <property type="entry name" value="DEXDc_SHPRH-like"/>
    <property type="match status" value="1"/>
</dbReference>
<dbReference type="InterPro" id="IPR027417">
    <property type="entry name" value="P-loop_NTPase"/>
</dbReference>
<dbReference type="EMBL" id="GG662720">
    <property type="protein sequence ID" value="EAR86636.2"/>
    <property type="molecule type" value="Genomic_DNA"/>
</dbReference>
<feature type="compositionally biased region" description="Low complexity" evidence="13">
    <location>
        <begin position="680"/>
        <end position="690"/>
    </location>
</feature>
<sequence length="1540" mass="179814">MEYYQSLYDSFVAIVGEGVCTDDEIKKYIQWGNGNLEISLNYYFQQQTKSSGFQSISQKNQSTSIKNNSSQQNGMKTRQRSQNQQKQQNRDSNNNNQAKLQQAVPQSQKSKALNNDLSQQRDTSFQQDEEDKYQEFPKQQTVNAFQKLQEGSKKMREFDKIIEQLKEEYKKPVQSIVEKKLSVNKDEYSNDFNKDQIYQEHSEDNSFNVNLDYLPSILRRPNPEEAQIPQSYTAKPHIDFSQVEQKIYQLGQNEQLNSKDTDKSDLRNNQPIFEDRDMMDKNNQQNQNNNIKQEEPEEYNNYISNQQSELAQQQNQFFQERNKSYSAQSFDKLNISQVPIKARFQSETNLNDNIQGIENSKKKTQSYESFEQGIKDVKQSEEQSLQFPCYLGQFILTGHALTSSRCDMKKGDDVILKIERNVQTNIAKNKQKAKKSGGQTTQQMIIRLVWREREVGRLDNNYAQVLYPLIDRNYIFIQGQFEYAPPYLQAFTQIRVSVKVSLLKTCITKPITQIIEENSNTKESQILRIYSETKDQFAQLFEWLNMQMVTPTLIQVKGKKKNQQINSKERDSIANNRSSFNELNNQNQGQNFQNSLKKETLSDDKGFEEEQNEQKKNSSKMLSEDEERESYQNESSDGQKLQEDIFGNLQEAEQDSKRMIAEEESLDISQEINNILNDQSKSNNNSCNNKYTHQDATSSAPKINLNDPFIKLPKQKTLFSFKLQNKKPDQNQEQQERSVRQSNNQQVAENKEENKSQDLDYEQLFNIVPGTDGQVTELQYSEPPSTFKTSLHNYQKQALTWMLSREGKQTDMNEIIKRDTRTLHPLWEKYALPCSLKFFLYFNPYSGQVSTQFPRAQSDCRGGILADEMGLGKTVMMLSLIHSNKRKNHQYIANIKEEDETDLTDDLNNFLSLKGGNTGQQNQTTITAAFKPKQKNQTLVQMAKKDAGTLIIVPVTLLQQWMDEIQCHSSQNSLTYYAYYGNNRENNLNIYDVVITTYGTISSEFASQSNLNNKNLYKFNWHRIVLDEAHYIKGRVIQIAKAVYSLSGDNRWCMTGTPLQNKLDELFPLIHFIKLEPWSDYIWFNNYINKPHEKGDLVVYDVLKTILRPILLRRTKKSKDIHGRSIISLPEKHCFIEKVEFTPEERMFYDKVHQTSKEEFDGFLSQGVLLSNYMKVFELLLRLRQICDHIFLLTTRGDVTNTDGLEQKIKSFVDRRNKALKEQTEQIEKKGKSVYLQNQQNQLELLESTNGSVDSKHSHFEVILDENNVEQRIEIPDNFNFDYSELYLNKVVEDIKYNKITSCNICLEDMEDAVLTACLHVSCRLCAIRSIEFTGMCPICRKFISKEDIMTVPRNNRFTFDPTQKYIRSSKINAVMNYIQNLQKTDDKCLVFTQFLGMMDLFEIDFQKNKIPYLRLDGSVNQKQRAEIIKRFNEDSQYKVFMISLKAGGVGLNLVKANHVLMVDPWWNPAVEEQAIERCHRIGQKKEVFVTRFICDDSIESRMIKLHEEKRDLFENTIQATKKDKKEQNIEHFKYLMSTY</sequence>
<dbReference type="InterPro" id="IPR049730">
    <property type="entry name" value="SNF2/RAD54-like_C"/>
</dbReference>
<feature type="domain" description="Helicase C-terminal" evidence="16">
    <location>
        <begin position="1371"/>
        <end position="1525"/>
    </location>
</feature>
<evidence type="ECO:0000259" key="15">
    <source>
        <dbReference type="PROSITE" id="PS51192"/>
    </source>
</evidence>
<dbReference type="GO" id="GO:0003676">
    <property type="term" value="F:nucleic acid binding"/>
    <property type="evidence" value="ECO:0007669"/>
    <property type="project" value="InterPro"/>
</dbReference>
<feature type="region of interest" description="Disordered" evidence="13">
    <location>
        <begin position="677"/>
        <end position="706"/>
    </location>
</feature>
<protein>
    <submittedName>
        <fullName evidence="17">SNF2 family amine-terminal protein</fullName>
    </submittedName>
</protein>
<feature type="domain" description="Helicase ATP-binding" evidence="15">
    <location>
        <begin position="854"/>
        <end position="1076"/>
    </location>
</feature>
<dbReference type="Gene3D" id="3.30.40.10">
    <property type="entry name" value="Zinc/RING finger domain, C3HC4 (zinc finger)"/>
    <property type="match status" value="1"/>
</dbReference>
<dbReference type="CDD" id="cd18793">
    <property type="entry name" value="SF2_C_SNF"/>
    <property type="match status" value="1"/>
</dbReference>
<dbReference type="KEGG" id="tet:TTHERM_00037210"/>
<dbReference type="InterPro" id="IPR001841">
    <property type="entry name" value="Znf_RING"/>
</dbReference>
<keyword evidence="7" id="KW-0347">Helicase</keyword>
<evidence type="ECO:0000256" key="3">
    <source>
        <dbReference type="ARBA" id="ARBA00022741"/>
    </source>
</evidence>
<keyword evidence="2" id="KW-0479">Metal-binding</keyword>
<dbReference type="GO" id="GO:0006281">
    <property type="term" value="P:DNA repair"/>
    <property type="evidence" value="ECO:0007669"/>
    <property type="project" value="UniProtKB-KW"/>
</dbReference>
<keyword evidence="11" id="KW-0539">Nucleus</keyword>
<dbReference type="InterPro" id="IPR050628">
    <property type="entry name" value="SNF2_RAD54_helicase_TF"/>
</dbReference>
<dbReference type="GO" id="GO:0005524">
    <property type="term" value="F:ATP binding"/>
    <property type="evidence" value="ECO:0007669"/>
    <property type="project" value="UniProtKB-KW"/>
</dbReference>
<keyword evidence="18" id="KW-1185">Reference proteome</keyword>
<dbReference type="PROSITE" id="PS51194">
    <property type="entry name" value="HELICASE_CTER"/>
    <property type="match status" value="1"/>
</dbReference>
<evidence type="ECO:0000256" key="2">
    <source>
        <dbReference type="ARBA" id="ARBA00022723"/>
    </source>
</evidence>
<feature type="compositionally biased region" description="Polar residues" evidence="13">
    <location>
        <begin position="53"/>
        <end position="76"/>
    </location>
</feature>
<dbReference type="GeneID" id="7844744"/>
<dbReference type="GO" id="GO:0016818">
    <property type="term" value="F:hydrolase activity, acting on acid anhydrides, in phosphorus-containing anhydrides"/>
    <property type="evidence" value="ECO:0007669"/>
    <property type="project" value="InterPro"/>
</dbReference>
<feature type="compositionally biased region" description="Basic and acidic residues" evidence="13">
    <location>
        <begin position="257"/>
        <end position="266"/>
    </location>
</feature>
<dbReference type="InterPro" id="IPR001650">
    <property type="entry name" value="Helicase_C-like"/>
</dbReference>
<dbReference type="InterPro" id="IPR013083">
    <property type="entry name" value="Znf_RING/FYVE/PHD"/>
</dbReference>
<evidence type="ECO:0000256" key="10">
    <source>
        <dbReference type="ARBA" id="ARBA00023204"/>
    </source>
</evidence>
<keyword evidence="5 12" id="KW-0863">Zinc-finger</keyword>
<keyword evidence="3" id="KW-0547">Nucleotide-binding</keyword>
<keyword evidence="9" id="KW-0067">ATP-binding</keyword>
<dbReference type="PROSITE" id="PS51192">
    <property type="entry name" value="HELICASE_ATP_BIND_1"/>
    <property type="match status" value="1"/>
</dbReference>
<dbReference type="CDD" id="cd16449">
    <property type="entry name" value="RING-HC"/>
    <property type="match status" value="1"/>
</dbReference>
<dbReference type="SMART" id="SM00910">
    <property type="entry name" value="HIRAN"/>
    <property type="match status" value="1"/>
</dbReference>
<evidence type="ECO:0000256" key="9">
    <source>
        <dbReference type="ARBA" id="ARBA00022840"/>
    </source>
</evidence>
<dbReference type="eggNOG" id="KOG1001">
    <property type="taxonomic scope" value="Eukaryota"/>
</dbReference>
<gene>
    <name evidence="17" type="ORF">TTHERM_00037210</name>
</gene>
<dbReference type="PROSITE" id="PS50089">
    <property type="entry name" value="ZF_RING_2"/>
    <property type="match status" value="1"/>
</dbReference>
<organism evidence="17 18">
    <name type="scientific">Tetrahymena thermophila (strain SB210)</name>
    <dbReference type="NCBI Taxonomy" id="312017"/>
    <lineage>
        <taxon>Eukaryota</taxon>
        <taxon>Sar</taxon>
        <taxon>Alveolata</taxon>
        <taxon>Ciliophora</taxon>
        <taxon>Intramacronucleata</taxon>
        <taxon>Oligohymenophorea</taxon>
        <taxon>Hymenostomatida</taxon>
        <taxon>Tetrahymenina</taxon>
        <taxon>Tetrahymenidae</taxon>
        <taxon>Tetrahymena</taxon>
    </lineage>
</organism>
<dbReference type="SMART" id="SM00487">
    <property type="entry name" value="DEXDc"/>
    <property type="match status" value="1"/>
</dbReference>
<dbReference type="STRING" id="312017.Q22M98"/>
<keyword evidence="6" id="KW-0378">Hydrolase</keyword>
<dbReference type="HOGENOM" id="CLU_246859_0_0_1"/>
<dbReference type="SUPFAM" id="SSF52540">
    <property type="entry name" value="P-loop containing nucleoside triphosphate hydrolases"/>
    <property type="match status" value="2"/>
</dbReference>
<dbReference type="GO" id="GO:0008094">
    <property type="term" value="F:ATP-dependent activity, acting on DNA"/>
    <property type="evidence" value="ECO:0007669"/>
    <property type="project" value="TreeGrafter"/>
</dbReference>
<dbReference type="GO" id="GO:0004386">
    <property type="term" value="F:helicase activity"/>
    <property type="evidence" value="ECO:0007669"/>
    <property type="project" value="UniProtKB-KW"/>
</dbReference>
<feature type="region of interest" description="Disordered" evidence="13">
    <location>
        <begin position="253"/>
        <end position="287"/>
    </location>
</feature>
<feature type="compositionally biased region" description="Low complexity" evidence="13">
    <location>
        <begin position="80"/>
        <end position="97"/>
    </location>
</feature>
<dbReference type="Pfam" id="PF13923">
    <property type="entry name" value="zf-C3HC4_2"/>
    <property type="match status" value="1"/>
</dbReference>
<evidence type="ECO:0000259" key="16">
    <source>
        <dbReference type="PROSITE" id="PS51194"/>
    </source>
</evidence>
<evidence type="ECO:0000313" key="17">
    <source>
        <dbReference type="EMBL" id="EAR86636.2"/>
    </source>
</evidence>
<dbReference type="InParanoid" id="Q22M98"/>
<dbReference type="InterPro" id="IPR038718">
    <property type="entry name" value="SNF2-like_sf"/>
</dbReference>
<dbReference type="RefSeq" id="XP_977122.2">
    <property type="nucleotide sequence ID" value="XM_972029.2"/>
</dbReference>
<feature type="domain" description="RING-type" evidence="14">
    <location>
        <begin position="1303"/>
        <end position="1341"/>
    </location>
</feature>
<evidence type="ECO:0000256" key="8">
    <source>
        <dbReference type="ARBA" id="ARBA00022833"/>
    </source>
</evidence>
<dbReference type="PANTHER" id="PTHR45626:SF22">
    <property type="entry name" value="DNA REPAIR PROTEIN RAD5"/>
    <property type="match status" value="1"/>
</dbReference>
<feature type="compositionally biased region" description="Polar residues" evidence="13">
    <location>
        <begin position="98"/>
        <end position="126"/>
    </location>
</feature>
<keyword evidence="8" id="KW-0862">Zinc</keyword>
<dbReference type="GO" id="GO:0005634">
    <property type="term" value="C:nucleus"/>
    <property type="evidence" value="ECO:0007669"/>
    <property type="project" value="UniProtKB-SubCell"/>
</dbReference>
<evidence type="ECO:0000256" key="6">
    <source>
        <dbReference type="ARBA" id="ARBA00022801"/>
    </source>
</evidence>
<dbReference type="InterPro" id="IPR014001">
    <property type="entry name" value="Helicase_ATP-bd"/>
</dbReference>